<sequence>MRFIQSYPGQVAQTLGQAEIMFQDIRAQQEAQGLDPWAPFTDEEEWGLVKWLVSRVGHTAIDEFLKLPITSHMKTSFTSKYSLLKVIDKLPRATKWNLKRISVMGNRTANDGQRETEDLELWLRDPVDCIRELMSNPDFECCVSYAPEKVFADEEGKTHVFDEMWTRDWWWEMQSFLTGKLPKGTVVALVILASDKTSLSQFRGDQEVWPMYLTLGNISKDIRRQPSKHAAILIAYLPISKLECFTRD</sequence>
<reference evidence="1" key="1">
    <citation type="journal article" date="2020" name="New Phytol.">
        <title>Comparative genomics reveals dynamic genome evolution in host specialist ectomycorrhizal fungi.</title>
        <authorList>
            <person name="Lofgren L.A."/>
            <person name="Nguyen N.H."/>
            <person name="Vilgalys R."/>
            <person name="Ruytinx J."/>
            <person name="Liao H.L."/>
            <person name="Branco S."/>
            <person name="Kuo A."/>
            <person name="LaButti K."/>
            <person name="Lipzen A."/>
            <person name="Andreopoulos W."/>
            <person name="Pangilinan J."/>
            <person name="Riley R."/>
            <person name="Hundley H."/>
            <person name="Na H."/>
            <person name="Barry K."/>
            <person name="Grigoriev I.V."/>
            <person name="Stajich J.E."/>
            <person name="Kennedy P.G."/>
        </authorList>
    </citation>
    <scope>NUCLEOTIDE SEQUENCE</scope>
    <source>
        <strain evidence="1">DOB743</strain>
    </source>
</reference>
<gene>
    <name evidence="1" type="ORF">EV702DRAFT_982054</name>
</gene>
<dbReference type="Proteomes" id="UP000714275">
    <property type="component" value="Unassembled WGS sequence"/>
</dbReference>
<evidence type="ECO:0000313" key="2">
    <source>
        <dbReference type="Proteomes" id="UP000714275"/>
    </source>
</evidence>
<protein>
    <submittedName>
        <fullName evidence="1">Uncharacterized protein</fullName>
    </submittedName>
</protein>
<keyword evidence="2" id="KW-1185">Reference proteome</keyword>
<dbReference type="Pfam" id="PF18759">
    <property type="entry name" value="Plavaka"/>
    <property type="match status" value="1"/>
</dbReference>
<dbReference type="OrthoDB" id="2688393at2759"/>
<name>A0A9P7CVZ0_9AGAM</name>
<dbReference type="AlphaFoldDB" id="A0A9P7CVZ0"/>
<dbReference type="EMBL" id="JABBWD010000126">
    <property type="protein sequence ID" value="KAG1764392.1"/>
    <property type="molecule type" value="Genomic_DNA"/>
</dbReference>
<evidence type="ECO:0000313" key="1">
    <source>
        <dbReference type="EMBL" id="KAG1764392.1"/>
    </source>
</evidence>
<comment type="caution">
    <text evidence="1">The sequence shown here is derived from an EMBL/GenBank/DDBJ whole genome shotgun (WGS) entry which is preliminary data.</text>
</comment>
<organism evidence="1 2">
    <name type="scientific">Suillus placidus</name>
    <dbReference type="NCBI Taxonomy" id="48579"/>
    <lineage>
        <taxon>Eukaryota</taxon>
        <taxon>Fungi</taxon>
        <taxon>Dikarya</taxon>
        <taxon>Basidiomycota</taxon>
        <taxon>Agaricomycotina</taxon>
        <taxon>Agaricomycetes</taxon>
        <taxon>Agaricomycetidae</taxon>
        <taxon>Boletales</taxon>
        <taxon>Suillineae</taxon>
        <taxon>Suillaceae</taxon>
        <taxon>Suillus</taxon>
    </lineage>
</organism>
<accession>A0A9P7CVZ0</accession>
<proteinExistence type="predicted"/>
<dbReference type="InterPro" id="IPR041078">
    <property type="entry name" value="Plavaka"/>
</dbReference>